<organism evidence="2 3">
    <name type="scientific">Nocardia arthritidis</name>
    <dbReference type="NCBI Taxonomy" id="228602"/>
    <lineage>
        <taxon>Bacteria</taxon>
        <taxon>Bacillati</taxon>
        <taxon>Actinomycetota</taxon>
        <taxon>Actinomycetes</taxon>
        <taxon>Mycobacteriales</taxon>
        <taxon>Nocardiaceae</taxon>
        <taxon>Nocardia</taxon>
    </lineage>
</organism>
<dbReference type="PANTHER" id="PTHR43265:SF1">
    <property type="entry name" value="ESTERASE ESTD"/>
    <property type="match status" value="1"/>
</dbReference>
<dbReference type="SUPFAM" id="SSF53474">
    <property type="entry name" value="alpha/beta-Hydrolases"/>
    <property type="match status" value="1"/>
</dbReference>
<dbReference type="InterPro" id="IPR053145">
    <property type="entry name" value="AB_hydrolase_Est10"/>
</dbReference>
<dbReference type="Proteomes" id="UP000503540">
    <property type="component" value="Chromosome"/>
</dbReference>
<evidence type="ECO:0000313" key="3">
    <source>
        <dbReference type="Proteomes" id="UP000503540"/>
    </source>
</evidence>
<dbReference type="InterPro" id="IPR022742">
    <property type="entry name" value="Hydrolase_4"/>
</dbReference>
<dbReference type="InterPro" id="IPR029058">
    <property type="entry name" value="AB_hydrolase_fold"/>
</dbReference>
<dbReference type="EMBL" id="CP046172">
    <property type="protein sequence ID" value="QIS10971.1"/>
    <property type="molecule type" value="Genomic_DNA"/>
</dbReference>
<reference evidence="2 3" key="1">
    <citation type="journal article" date="2019" name="ACS Chem. Biol.">
        <title>Identification and Mobilization of a Cryptic Antibiotic Biosynthesis Gene Locus from a Human-Pathogenic Nocardia Isolate.</title>
        <authorList>
            <person name="Herisse M."/>
            <person name="Ishida K."/>
            <person name="Porter J.L."/>
            <person name="Howden B."/>
            <person name="Hertweck C."/>
            <person name="Stinear T.P."/>
            <person name="Pidot S.J."/>
        </authorList>
    </citation>
    <scope>NUCLEOTIDE SEQUENCE [LARGE SCALE GENOMIC DNA]</scope>
    <source>
        <strain evidence="2 3">AUSMDU00012717</strain>
    </source>
</reference>
<dbReference type="GO" id="GO:0052689">
    <property type="term" value="F:carboxylic ester hydrolase activity"/>
    <property type="evidence" value="ECO:0007669"/>
    <property type="project" value="TreeGrafter"/>
</dbReference>
<dbReference type="Pfam" id="PF12146">
    <property type="entry name" value="Hydrolase_4"/>
    <property type="match status" value="1"/>
</dbReference>
<protein>
    <submittedName>
        <fullName evidence="2">Alpha/beta fold hydrolase</fullName>
    </submittedName>
</protein>
<dbReference type="AlphaFoldDB" id="A0A6G9YCM0"/>
<dbReference type="PANTHER" id="PTHR43265">
    <property type="entry name" value="ESTERASE ESTD"/>
    <property type="match status" value="1"/>
</dbReference>
<dbReference type="Gene3D" id="3.40.50.1820">
    <property type="entry name" value="alpha/beta hydrolase"/>
    <property type="match status" value="1"/>
</dbReference>
<keyword evidence="2" id="KW-0378">Hydrolase</keyword>
<evidence type="ECO:0000259" key="1">
    <source>
        <dbReference type="Pfam" id="PF12146"/>
    </source>
</evidence>
<name>A0A6G9YCM0_9NOCA</name>
<keyword evidence="3" id="KW-1185">Reference proteome</keyword>
<gene>
    <name evidence="2" type="ORF">F5544_15440</name>
</gene>
<feature type="domain" description="Serine aminopeptidase S33" evidence="1">
    <location>
        <begin position="92"/>
        <end position="283"/>
    </location>
</feature>
<proteinExistence type="predicted"/>
<evidence type="ECO:0000313" key="2">
    <source>
        <dbReference type="EMBL" id="QIS10971.1"/>
    </source>
</evidence>
<dbReference type="KEGG" id="nah:F5544_15440"/>
<sequence length="339" mass="37059">MHDAQADRVTQQFQDVHCATFSYLLPFSNMRKVDSPDSFTERDITLGDGDRQVAGTLTVPRGAGPHPGVVLLSGGAPFDRDETSGPNKPLRDLAWGLAEQGVAVVRFDKVTYNRLELYQRPDFTPTQEYVPHAVAAVRLLRSEETVDPARVFVAGHSMGGKFAPRVAATEPAVAGLVLLAADAEPMQRAAVRVFRYFAEKGLLGITEDAVAAVERQAAAVESPNLSPSTPPAELPFGYSGGYWLDLREYDQVSTAAALDRPMLVLQGERDYQVTVDTDLALWRKGLAHRDNVTFRVYPADDHCFYPGEGPSTPADYESPHQVDPAVIADIAHWLRSGEL</sequence>
<accession>A0A6G9YCM0</accession>